<sequence>MRRYLLLLCCCCLPFILQAQTRTVSVPKDQPPYLQYPIVPSFPLTLPDGHIITKNDLKKNVKTIVFVFSVDCDHCKHLTEEVLKNINKFKKTQILMVTPFQPEQMKVYYNNYNIKNYPNIIMASEPTRQIMYFYNLHYFPGLFIYDKKQQFVKGFEGTVKLEQLQEYLN</sequence>
<name>A0A1G7WTU2_CHIFI</name>
<dbReference type="PROSITE" id="PS51352">
    <property type="entry name" value="THIOREDOXIN_2"/>
    <property type="match status" value="1"/>
</dbReference>
<dbReference type="Pfam" id="PF13098">
    <property type="entry name" value="Thioredoxin_2"/>
    <property type="match status" value="1"/>
</dbReference>
<feature type="chain" id="PRO_5011500848" evidence="1">
    <location>
        <begin position="20"/>
        <end position="169"/>
    </location>
</feature>
<evidence type="ECO:0000313" key="4">
    <source>
        <dbReference type="Proteomes" id="UP000199045"/>
    </source>
</evidence>
<dbReference type="AlphaFoldDB" id="A0A1G7WTU2"/>
<evidence type="ECO:0000259" key="2">
    <source>
        <dbReference type="PROSITE" id="PS51352"/>
    </source>
</evidence>
<dbReference type="InterPro" id="IPR012336">
    <property type="entry name" value="Thioredoxin-like_fold"/>
</dbReference>
<dbReference type="Proteomes" id="UP000199045">
    <property type="component" value="Unassembled WGS sequence"/>
</dbReference>
<dbReference type="SUPFAM" id="SSF52833">
    <property type="entry name" value="Thioredoxin-like"/>
    <property type="match status" value="1"/>
</dbReference>
<dbReference type="Gene3D" id="3.40.30.10">
    <property type="entry name" value="Glutaredoxin"/>
    <property type="match status" value="1"/>
</dbReference>
<feature type="domain" description="Thioredoxin" evidence="2">
    <location>
        <begin position="33"/>
        <end position="169"/>
    </location>
</feature>
<dbReference type="InterPro" id="IPR036249">
    <property type="entry name" value="Thioredoxin-like_sf"/>
</dbReference>
<protein>
    <submittedName>
        <fullName evidence="3">AhpC/TSA family protein</fullName>
    </submittedName>
</protein>
<dbReference type="STRING" id="104663.SAMN04488121_106155"/>
<dbReference type="EMBL" id="FNBN01000006">
    <property type="protein sequence ID" value="SDG75385.1"/>
    <property type="molecule type" value="Genomic_DNA"/>
</dbReference>
<evidence type="ECO:0000313" key="3">
    <source>
        <dbReference type="EMBL" id="SDG75385.1"/>
    </source>
</evidence>
<proteinExistence type="predicted"/>
<dbReference type="OrthoDB" id="662072at2"/>
<evidence type="ECO:0000256" key="1">
    <source>
        <dbReference type="SAM" id="SignalP"/>
    </source>
</evidence>
<organism evidence="3 4">
    <name type="scientific">Chitinophaga filiformis</name>
    <name type="common">Myxococcus filiformis</name>
    <name type="synonym">Flexibacter filiformis</name>
    <dbReference type="NCBI Taxonomy" id="104663"/>
    <lineage>
        <taxon>Bacteria</taxon>
        <taxon>Pseudomonadati</taxon>
        <taxon>Bacteroidota</taxon>
        <taxon>Chitinophagia</taxon>
        <taxon>Chitinophagales</taxon>
        <taxon>Chitinophagaceae</taxon>
        <taxon>Chitinophaga</taxon>
    </lineage>
</organism>
<accession>A0A1G7WTU2</accession>
<reference evidence="3 4" key="1">
    <citation type="submission" date="2016-10" db="EMBL/GenBank/DDBJ databases">
        <authorList>
            <person name="de Groot N.N."/>
        </authorList>
    </citation>
    <scope>NUCLEOTIDE SEQUENCE [LARGE SCALE GENOMIC DNA]</scope>
    <source>
        <strain evidence="3 4">DSM 527</strain>
    </source>
</reference>
<feature type="signal peptide" evidence="1">
    <location>
        <begin position="1"/>
        <end position="19"/>
    </location>
</feature>
<dbReference type="RefSeq" id="WP_089835227.1">
    <property type="nucleotide sequence ID" value="NZ_FNBN01000006.1"/>
</dbReference>
<keyword evidence="1" id="KW-0732">Signal</keyword>
<gene>
    <name evidence="3" type="ORF">SAMN04488121_106155</name>
</gene>
<dbReference type="InterPro" id="IPR013766">
    <property type="entry name" value="Thioredoxin_domain"/>
</dbReference>